<dbReference type="Gene3D" id="3.40.50.300">
    <property type="entry name" value="P-loop containing nucleotide triphosphate hydrolases"/>
    <property type="match status" value="1"/>
</dbReference>
<dbReference type="AlphaFoldDB" id="A0A250XKU0"/>
<keyword evidence="2" id="KW-1185">Reference proteome</keyword>
<comment type="caution">
    <text evidence="1">The sequence shown here is derived from an EMBL/GenBank/DDBJ whole genome shotgun (WGS) entry which is preliminary data.</text>
</comment>
<reference evidence="1 2" key="1">
    <citation type="submission" date="2017-08" db="EMBL/GenBank/DDBJ databases">
        <title>Acidophilic green algal genome provides insights into adaptation to an acidic environment.</title>
        <authorList>
            <person name="Hirooka S."/>
            <person name="Hirose Y."/>
            <person name="Kanesaki Y."/>
            <person name="Higuchi S."/>
            <person name="Fujiwara T."/>
            <person name="Onuma R."/>
            <person name="Era A."/>
            <person name="Ohbayashi R."/>
            <person name="Uzuka A."/>
            <person name="Nozaki H."/>
            <person name="Yoshikawa H."/>
            <person name="Miyagishima S.Y."/>
        </authorList>
    </citation>
    <scope>NUCLEOTIDE SEQUENCE [LARGE SCALE GENOMIC DNA]</scope>
    <source>
        <strain evidence="1 2">NIES-2499</strain>
    </source>
</reference>
<dbReference type="OrthoDB" id="547098at2759"/>
<dbReference type="Proteomes" id="UP000232323">
    <property type="component" value="Unassembled WGS sequence"/>
</dbReference>
<evidence type="ECO:0008006" key="3">
    <source>
        <dbReference type="Google" id="ProtNLM"/>
    </source>
</evidence>
<dbReference type="STRING" id="1157962.A0A250XKU0"/>
<accession>A0A250XKU0</accession>
<evidence type="ECO:0000313" key="1">
    <source>
        <dbReference type="EMBL" id="GAX83694.1"/>
    </source>
</evidence>
<sequence length="269" mass="29183">MSLFGQLRRFYVAVSQQESKLETLQELITALSRDCGTSADYAAGREDRSGAEAEAAGQMIIAICCSSRDSLDAVAAVLLDADHDFSISVLHSSMTEREREYQLQRVRRRTGGVTEQLAGCHFEVPAPLRASNGMPAVANAEKYHPNLPNSSPRTSLGMPPLKTVHSSHSSPSPTALLLVTTDPPLRAAPKDFLPLGASLLIQYDLAPQKEVYLKRVAAAFGGGKERRNTKRSTVVDFVAGGEVGAFRESESWFSGTIHEMPVHVADIFK</sequence>
<dbReference type="EMBL" id="BEGY01000105">
    <property type="protein sequence ID" value="GAX83694.1"/>
    <property type="molecule type" value="Genomic_DNA"/>
</dbReference>
<evidence type="ECO:0000313" key="2">
    <source>
        <dbReference type="Proteomes" id="UP000232323"/>
    </source>
</evidence>
<proteinExistence type="predicted"/>
<protein>
    <recommendedName>
        <fullName evidence="3">Helicase C-terminal domain-containing protein</fullName>
    </recommendedName>
</protein>
<dbReference type="InterPro" id="IPR027417">
    <property type="entry name" value="P-loop_NTPase"/>
</dbReference>
<name>A0A250XKU0_9CHLO</name>
<organism evidence="1 2">
    <name type="scientific">Chlamydomonas eustigma</name>
    <dbReference type="NCBI Taxonomy" id="1157962"/>
    <lineage>
        <taxon>Eukaryota</taxon>
        <taxon>Viridiplantae</taxon>
        <taxon>Chlorophyta</taxon>
        <taxon>core chlorophytes</taxon>
        <taxon>Chlorophyceae</taxon>
        <taxon>CS clade</taxon>
        <taxon>Chlamydomonadales</taxon>
        <taxon>Chlamydomonadaceae</taxon>
        <taxon>Chlamydomonas</taxon>
    </lineage>
</organism>
<gene>
    <name evidence="1" type="ORF">CEUSTIGMA_g11119.t1</name>
</gene>